<dbReference type="SUPFAM" id="SSF50621">
    <property type="entry name" value="Alanine racemase C-terminal domain-like"/>
    <property type="match status" value="1"/>
</dbReference>
<accession>T1BHV7</accession>
<dbReference type="Gene3D" id="2.40.37.10">
    <property type="entry name" value="Lyase, Ornithine Decarboxylase, Chain A, domain 1"/>
    <property type="match status" value="1"/>
</dbReference>
<reference evidence="1" key="2">
    <citation type="journal article" date="2014" name="ISME J.">
        <title>Microbial stratification in low pH oxic and suboxic macroscopic growths along an acid mine drainage.</title>
        <authorList>
            <person name="Mendez-Garcia C."/>
            <person name="Mesa V."/>
            <person name="Sprenger R.R."/>
            <person name="Richter M."/>
            <person name="Diez M.S."/>
            <person name="Solano J."/>
            <person name="Bargiela R."/>
            <person name="Golyshina O.V."/>
            <person name="Manteca A."/>
            <person name="Ramos J.L."/>
            <person name="Gallego J.R."/>
            <person name="Llorente I."/>
            <person name="Martins Dos Santos V.A."/>
            <person name="Jensen O.N."/>
            <person name="Pelaez A.I."/>
            <person name="Sanchez J."/>
            <person name="Ferrer M."/>
        </authorList>
    </citation>
    <scope>NUCLEOTIDE SEQUENCE</scope>
</reference>
<keyword evidence="1" id="KW-0456">Lyase</keyword>
<gene>
    <name evidence="1" type="ORF">B2A_06446</name>
</gene>
<dbReference type="EC" id="4.1.1.-" evidence="1"/>
<dbReference type="GO" id="GO:0016829">
    <property type="term" value="F:lyase activity"/>
    <property type="evidence" value="ECO:0007669"/>
    <property type="project" value="UniProtKB-KW"/>
</dbReference>
<dbReference type="AlphaFoldDB" id="T1BHV7"/>
<proteinExistence type="predicted"/>
<dbReference type="EMBL" id="AUZZ01004562">
    <property type="protein sequence ID" value="EQD52689.1"/>
    <property type="molecule type" value="Genomic_DNA"/>
</dbReference>
<comment type="caution">
    <text evidence="1">The sequence shown here is derived from an EMBL/GenBank/DDBJ whole genome shotgun (WGS) entry which is preliminary data.</text>
</comment>
<organism evidence="1">
    <name type="scientific">mine drainage metagenome</name>
    <dbReference type="NCBI Taxonomy" id="410659"/>
    <lineage>
        <taxon>unclassified sequences</taxon>
        <taxon>metagenomes</taxon>
        <taxon>ecological metagenomes</taxon>
    </lineage>
</organism>
<protein>
    <submittedName>
        <fullName evidence="1">Orn/DAP/Arg decarboxylase 2 domain protein</fullName>
        <ecNumber evidence="1">4.1.1.-</ecNumber>
    </submittedName>
</protein>
<sequence>MAGSGCRRCSPARPCDSIDVIAENLLLPMLEAGDLIVGRAMGAYTWASASEFNFFPKPTVIAVNLTPGDAGTAMPFPL</sequence>
<evidence type="ECO:0000313" key="1">
    <source>
        <dbReference type="EMBL" id="EQD52689.1"/>
    </source>
</evidence>
<reference evidence="1" key="1">
    <citation type="submission" date="2013-08" db="EMBL/GenBank/DDBJ databases">
        <authorList>
            <person name="Mendez C."/>
            <person name="Richter M."/>
            <person name="Ferrer M."/>
            <person name="Sanchez J."/>
        </authorList>
    </citation>
    <scope>NUCLEOTIDE SEQUENCE</scope>
</reference>
<name>T1BHV7_9ZZZZ</name>
<dbReference type="InterPro" id="IPR009006">
    <property type="entry name" value="Ala_racemase/Decarboxylase_C"/>
</dbReference>